<keyword evidence="1" id="KW-0812">Transmembrane</keyword>
<reference evidence="2 3" key="1">
    <citation type="submission" date="2011-03" db="EMBL/GenBank/DDBJ databases">
        <authorList>
            <person name="Weinstock G."/>
            <person name="Sodergren E."/>
            <person name="Clifton S."/>
            <person name="Fulton L."/>
            <person name="Fulton B."/>
            <person name="Courtney L."/>
            <person name="Fronick C."/>
            <person name="Harrison M."/>
            <person name="Strong C."/>
            <person name="Farmer C."/>
            <person name="Delahaunty K."/>
            <person name="Markovic C."/>
            <person name="Hall O."/>
            <person name="Minx P."/>
            <person name="Tomlinson C."/>
            <person name="Mitreva M."/>
            <person name="Hou S."/>
            <person name="Chen J."/>
            <person name="Wollam A."/>
            <person name="Pepin K.H."/>
            <person name="Johnson M."/>
            <person name="Bhonagiri V."/>
            <person name="Zhang X."/>
            <person name="Suruliraj S."/>
            <person name="Warren W."/>
            <person name="Chinwalla A."/>
            <person name="Mardis E.R."/>
            <person name="Wilson R.K."/>
        </authorList>
    </citation>
    <scope>NUCLEOTIDE SEQUENCE [LARGE SCALE GENOMIC DNA]</scope>
    <source>
        <strain evidence="2 3">YIT 11840</strain>
    </source>
</reference>
<proteinExistence type="predicted"/>
<evidence type="ECO:0000313" key="2">
    <source>
        <dbReference type="EMBL" id="EHG98599.1"/>
    </source>
</evidence>
<feature type="transmembrane region" description="Helical" evidence="1">
    <location>
        <begin position="22"/>
        <end position="42"/>
    </location>
</feature>
<dbReference type="AlphaFoldDB" id="G5SWD4"/>
<protein>
    <submittedName>
        <fullName evidence="2">Uncharacterized protein</fullName>
    </submittedName>
</protein>
<comment type="caution">
    <text evidence="2">The sequence shown here is derived from an EMBL/GenBank/DDBJ whole genome shotgun (WGS) entry which is preliminary data.</text>
</comment>
<dbReference type="EMBL" id="AFFY01000074">
    <property type="protein sequence ID" value="EHG98599.1"/>
    <property type="molecule type" value="Genomic_DNA"/>
</dbReference>
<dbReference type="HOGENOM" id="CLU_3171183_0_0_10"/>
<dbReference type="PATRIC" id="fig|762968.3.peg.3254"/>
<name>G5SWD4_9BACT</name>
<accession>G5SWD4</accession>
<dbReference type="STRING" id="762968.HMPREF9441_03707"/>
<dbReference type="Proteomes" id="UP000003598">
    <property type="component" value="Unassembled WGS sequence"/>
</dbReference>
<gene>
    <name evidence="2" type="ORF">HMPREF9441_03707</name>
</gene>
<keyword evidence="3" id="KW-1185">Reference proteome</keyword>
<evidence type="ECO:0000256" key="1">
    <source>
        <dbReference type="SAM" id="Phobius"/>
    </source>
</evidence>
<sequence length="47" mass="5341">MIDFFRYLPVIPEKMTNFVPELLTFTPIFFPMSGYTMGLLLGNAAPV</sequence>
<keyword evidence="1" id="KW-0472">Membrane</keyword>
<keyword evidence="1" id="KW-1133">Transmembrane helix</keyword>
<evidence type="ECO:0000313" key="3">
    <source>
        <dbReference type="Proteomes" id="UP000003598"/>
    </source>
</evidence>
<organism evidence="2 3">
    <name type="scientific">Paraprevotella clara YIT 11840</name>
    <dbReference type="NCBI Taxonomy" id="762968"/>
    <lineage>
        <taxon>Bacteria</taxon>
        <taxon>Pseudomonadati</taxon>
        <taxon>Bacteroidota</taxon>
        <taxon>Bacteroidia</taxon>
        <taxon>Bacteroidales</taxon>
        <taxon>Prevotellaceae</taxon>
        <taxon>Paraprevotella</taxon>
    </lineage>
</organism>